<gene>
    <name evidence="1" type="ORF">LSH36_1693g00008</name>
</gene>
<name>A0AAD9IS11_9ANNE</name>
<proteinExistence type="predicted"/>
<feature type="non-terminal residue" evidence="1">
    <location>
        <position position="1"/>
    </location>
</feature>
<accession>A0AAD9IS11</accession>
<dbReference type="Proteomes" id="UP001208570">
    <property type="component" value="Unassembled WGS sequence"/>
</dbReference>
<comment type="caution">
    <text evidence="1">The sequence shown here is derived from an EMBL/GenBank/DDBJ whole genome shotgun (WGS) entry which is preliminary data.</text>
</comment>
<dbReference type="EMBL" id="JAODUP010001693">
    <property type="protein sequence ID" value="KAK2139609.1"/>
    <property type="molecule type" value="Genomic_DNA"/>
</dbReference>
<sequence>SNILQFKTYLKLFNKIKRKAIITYYKTILEENKNNIKQIWKVLKKAIGRKKDKINLSN</sequence>
<keyword evidence="2" id="KW-1185">Reference proteome</keyword>
<protein>
    <submittedName>
        <fullName evidence="1">Uncharacterized protein</fullName>
    </submittedName>
</protein>
<evidence type="ECO:0000313" key="2">
    <source>
        <dbReference type="Proteomes" id="UP001208570"/>
    </source>
</evidence>
<evidence type="ECO:0000313" key="1">
    <source>
        <dbReference type="EMBL" id="KAK2139609.1"/>
    </source>
</evidence>
<organism evidence="1 2">
    <name type="scientific">Paralvinella palmiformis</name>
    <dbReference type="NCBI Taxonomy" id="53620"/>
    <lineage>
        <taxon>Eukaryota</taxon>
        <taxon>Metazoa</taxon>
        <taxon>Spiralia</taxon>
        <taxon>Lophotrochozoa</taxon>
        <taxon>Annelida</taxon>
        <taxon>Polychaeta</taxon>
        <taxon>Sedentaria</taxon>
        <taxon>Canalipalpata</taxon>
        <taxon>Terebellida</taxon>
        <taxon>Terebelliformia</taxon>
        <taxon>Alvinellidae</taxon>
        <taxon>Paralvinella</taxon>
    </lineage>
</organism>
<dbReference type="AlphaFoldDB" id="A0AAD9IS11"/>
<reference evidence="1" key="1">
    <citation type="journal article" date="2023" name="Mol. Biol. Evol.">
        <title>Third-Generation Sequencing Reveals the Adaptive Role of the Epigenome in Three Deep-Sea Polychaetes.</title>
        <authorList>
            <person name="Perez M."/>
            <person name="Aroh O."/>
            <person name="Sun Y."/>
            <person name="Lan Y."/>
            <person name="Juniper S.K."/>
            <person name="Young C.R."/>
            <person name="Angers B."/>
            <person name="Qian P.Y."/>
        </authorList>
    </citation>
    <scope>NUCLEOTIDE SEQUENCE</scope>
    <source>
        <strain evidence="1">P08H-3</strain>
    </source>
</reference>